<accession>A0A5B0DTK8</accession>
<evidence type="ECO:0000259" key="4">
    <source>
        <dbReference type="Pfam" id="PF00496"/>
    </source>
</evidence>
<dbReference type="GO" id="GO:0030288">
    <property type="term" value="C:outer membrane-bounded periplasmic space"/>
    <property type="evidence" value="ECO:0007669"/>
    <property type="project" value="UniProtKB-ARBA"/>
</dbReference>
<dbReference type="Gene3D" id="3.40.190.10">
    <property type="entry name" value="Periplasmic binding protein-like II"/>
    <property type="match status" value="1"/>
</dbReference>
<feature type="chain" id="PRO_5023041677" evidence="3">
    <location>
        <begin position="29"/>
        <end position="516"/>
    </location>
</feature>
<dbReference type="EMBL" id="VTWH01000004">
    <property type="protein sequence ID" value="KAA0968900.1"/>
    <property type="molecule type" value="Genomic_DNA"/>
</dbReference>
<feature type="signal peptide" evidence="3">
    <location>
        <begin position="1"/>
        <end position="28"/>
    </location>
</feature>
<dbReference type="InterPro" id="IPR030678">
    <property type="entry name" value="Peptide/Ni-bd"/>
</dbReference>
<sequence length="516" mass="57001">MQTSSTKKITSRISAALVLSALALPAFADKSTDTLVWARDIEAIITDPYYDNTQITVTIQDEVCDNLLARNPETRDYEPNLATSYDWVDDVTLNVKLREGVTFHGGEPFTAEDVKYTLEHISGPESGVTQRTYVNWIEGVEIVGPYEVNIKAKEPTPVATEYLSTVLHMVPNGHYAEAPERDGQKEYGSVPLNCTGPYRIANIDPGRSVEFTANENYFDGPKPKPTIQNVTYQTITDRDAQIIELLGGNLNWIANIGKDNTAQLAAYDSVETQEAPILRFTFLLFNSAGKGGGTNPFQDQKVRAAVAHAINKQGIAQGLIGERADPVNSVCHPLQVGCSTDVTTYDYDPDKARALLAEAGFPDGFSADLYTAVPREFNEAVVNDLRAVGIQLNIRQMQYSAFRPVARSGEAKITFNTWGSNRINDASASTSHFFNHSDDDLTLDPKLHELLQKANSTINTEERNAAFQEALGIIADNVYAVPVTTMSVYNASTSDLEISPYFDDLPRFYRAKWKEE</sequence>
<dbReference type="OrthoDB" id="8144963at2"/>
<dbReference type="SUPFAM" id="SSF53850">
    <property type="entry name" value="Periplasmic binding protein-like II"/>
    <property type="match status" value="1"/>
</dbReference>
<feature type="domain" description="Solute-binding protein family 5" evidence="4">
    <location>
        <begin position="77"/>
        <end position="438"/>
    </location>
</feature>
<comment type="caution">
    <text evidence="5">The sequence shown here is derived from an EMBL/GenBank/DDBJ whole genome shotgun (WGS) entry which is preliminary data.</text>
</comment>
<dbReference type="AlphaFoldDB" id="A0A5B0DTK8"/>
<dbReference type="GO" id="GO:0043190">
    <property type="term" value="C:ATP-binding cassette (ABC) transporter complex"/>
    <property type="evidence" value="ECO:0007669"/>
    <property type="project" value="InterPro"/>
</dbReference>
<dbReference type="Gene3D" id="3.90.76.10">
    <property type="entry name" value="Dipeptide-binding Protein, Domain 1"/>
    <property type="match status" value="1"/>
</dbReference>
<comment type="similarity">
    <text evidence="2">Belongs to the bacterial solute-binding protein 5 family.</text>
</comment>
<evidence type="ECO:0000313" key="6">
    <source>
        <dbReference type="Proteomes" id="UP000324738"/>
    </source>
</evidence>
<dbReference type="Pfam" id="PF00496">
    <property type="entry name" value="SBP_bac_5"/>
    <property type="match status" value="1"/>
</dbReference>
<dbReference type="GO" id="GO:1904680">
    <property type="term" value="F:peptide transmembrane transporter activity"/>
    <property type="evidence" value="ECO:0007669"/>
    <property type="project" value="TreeGrafter"/>
</dbReference>
<dbReference type="PANTHER" id="PTHR30290">
    <property type="entry name" value="PERIPLASMIC BINDING COMPONENT OF ABC TRANSPORTER"/>
    <property type="match status" value="1"/>
</dbReference>
<dbReference type="GO" id="GO:0015833">
    <property type="term" value="P:peptide transport"/>
    <property type="evidence" value="ECO:0007669"/>
    <property type="project" value="TreeGrafter"/>
</dbReference>
<evidence type="ECO:0000256" key="1">
    <source>
        <dbReference type="ARBA" id="ARBA00004418"/>
    </source>
</evidence>
<reference evidence="5 6" key="1">
    <citation type="submission" date="2019-08" db="EMBL/GenBank/DDBJ databases">
        <title>Aureimonas fodiniaquatilis sp. nov., isolated from a coal mine wastewater.</title>
        <authorList>
            <person name="Kim W."/>
        </authorList>
    </citation>
    <scope>NUCLEOTIDE SEQUENCE [LARGE SCALE GENOMIC DNA]</scope>
    <source>
        <strain evidence="5 6">CAU 1482</strain>
    </source>
</reference>
<dbReference type="PANTHER" id="PTHR30290:SF81">
    <property type="entry name" value="OLIGOPEPTIDE-BINDING PROTEIN OPPA"/>
    <property type="match status" value="1"/>
</dbReference>
<keyword evidence="6" id="KW-1185">Reference proteome</keyword>
<dbReference type="RefSeq" id="WP_149301174.1">
    <property type="nucleotide sequence ID" value="NZ_VTWH01000004.1"/>
</dbReference>
<name>A0A5B0DTK8_9HYPH</name>
<proteinExistence type="inferred from homology"/>
<comment type="subcellular location">
    <subcellularLocation>
        <location evidence="1">Periplasm</location>
    </subcellularLocation>
</comment>
<protein>
    <submittedName>
        <fullName evidence="5">ABC transporter substrate-binding protein</fullName>
    </submittedName>
</protein>
<dbReference type="InterPro" id="IPR000914">
    <property type="entry name" value="SBP_5_dom"/>
</dbReference>
<dbReference type="InterPro" id="IPR039424">
    <property type="entry name" value="SBP_5"/>
</dbReference>
<evidence type="ECO:0000313" key="5">
    <source>
        <dbReference type="EMBL" id="KAA0968900.1"/>
    </source>
</evidence>
<evidence type="ECO:0000256" key="3">
    <source>
        <dbReference type="SAM" id="SignalP"/>
    </source>
</evidence>
<organism evidence="5 6">
    <name type="scientific">Aureimonas fodinaquatilis</name>
    <dbReference type="NCBI Taxonomy" id="2565783"/>
    <lineage>
        <taxon>Bacteria</taxon>
        <taxon>Pseudomonadati</taxon>
        <taxon>Pseudomonadota</taxon>
        <taxon>Alphaproteobacteria</taxon>
        <taxon>Hyphomicrobiales</taxon>
        <taxon>Aurantimonadaceae</taxon>
        <taxon>Aureimonas</taxon>
    </lineage>
</organism>
<dbReference type="Proteomes" id="UP000324738">
    <property type="component" value="Unassembled WGS sequence"/>
</dbReference>
<gene>
    <name evidence="5" type="ORF">FPY71_15140</name>
</gene>
<evidence type="ECO:0000256" key="2">
    <source>
        <dbReference type="ARBA" id="ARBA00005695"/>
    </source>
</evidence>
<dbReference type="PIRSF" id="PIRSF002741">
    <property type="entry name" value="MppA"/>
    <property type="match status" value="1"/>
</dbReference>
<dbReference type="Gene3D" id="3.10.105.10">
    <property type="entry name" value="Dipeptide-binding Protein, Domain 3"/>
    <property type="match status" value="1"/>
</dbReference>
<keyword evidence="3" id="KW-0732">Signal</keyword>